<dbReference type="Proteomes" id="UP000281028">
    <property type="component" value="Unassembled WGS sequence"/>
</dbReference>
<dbReference type="Gene3D" id="3.10.450.50">
    <property type="match status" value="1"/>
</dbReference>
<dbReference type="Pfam" id="PF20409">
    <property type="entry name" value="SnoaL_5"/>
    <property type="match status" value="1"/>
</dbReference>
<dbReference type="InterPro" id="IPR032710">
    <property type="entry name" value="NTF2-like_dom_sf"/>
</dbReference>
<keyword evidence="2" id="KW-1185">Reference proteome</keyword>
<dbReference type="InterPro" id="IPR046860">
    <property type="entry name" value="SnoaL_5"/>
</dbReference>
<dbReference type="EMBL" id="RIAR02000001">
    <property type="protein sequence ID" value="NSL86813.1"/>
    <property type="molecule type" value="Genomic_DNA"/>
</dbReference>
<name>A0A433WFR2_9BACT</name>
<dbReference type="SUPFAM" id="SSF54427">
    <property type="entry name" value="NTF2-like"/>
    <property type="match status" value="1"/>
</dbReference>
<evidence type="ECO:0000313" key="1">
    <source>
        <dbReference type="EMBL" id="NSL86813.1"/>
    </source>
</evidence>
<accession>A0A433WFR2</accession>
<proteinExistence type="predicted"/>
<comment type="caution">
    <text evidence="1">The sequence shown here is derived from an EMBL/GenBank/DDBJ whole genome shotgun (WGS) entry which is preliminary data.</text>
</comment>
<organism evidence="1 2">
    <name type="scientific">Chitinophaga solisilvae</name>
    <dbReference type="NCBI Taxonomy" id="1233460"/>
    <lineage>
        <taxon>Bacteria</taxon>
        <taxon>Pseudomonadati</taxon>
        <taxon>Bacteroidota</taxon>
        <taxon>Chitinophagia</taxon>
        <taxon>Chitinophagales</taxon>
        <taxon>Chitinophagaceae</taxon>
        <taxon>Chitinophaga</taxon>
    </lineage>
</organism>
<protein>
    <submittedName>
        <fullName evidence="1">Nuclear transport factor 2 family protein</fullName>
    </submittedName>
</protein>
<evidence type="ECO:0000313" key="2">
    <source>
        <dbReference type="Proteomes" id="UP000281028"/>
    </source>
</evidence>
<gene>
    <name evidence="1" type="ORF">ECE50_008225</name>
</gene>
<dbReference type="AlphaFoldDB" id="A0A433WFR2"/>
<reference evidence="1" key="1">
    <citation type="submission" date="2020-05" db="EMBL/GenBank/DDBJ databases">
        <title>Chitinophaga laudate sp. nov., isolated from a tropical peat swamp.</title>
        <authorList>
            <person name="Goh C.B.S."/>
            <person name="Lee M.S."/>
            <person name="Parimannan S."/>
            <person name="Pasbakhsh P."/>
            <person name="Yule C.M."/>
            <person name="Rajandas H."/>
            <person name="Loke S."/>
            <person name="Croft L."/>
            <person name="Tan J.B.L."/>
        </authorList>
    </citation>
    <scope>NUCLEOTIDE SEQUENCE</scope>
    <source>
        <strain evidence="1">Mgbs1</strain>
    </source>
</reference>
<dbReference type="OrthoDB" id="336094at2"/>
<sequence length="125" mass="14122">MSITTSTPTIQEVAARFHALAQQEKWFEIQDEFFSEDIQSIEPPTATHLQSASGKAAVRRKAEDWVKRITDFHRGATTAPVIGGDFFAVGREMEITVAGIGRLQSNQIMLYEVKDGLIIREQFFY</sequence>